<keyword evidence="6" id="KW-0131">Cell cycle</keyword>
<evidence type="ECO:0000256" key="1">
    <source>
        <dbReference type="ARBA" id="ARBA00004431"/>
    </source>
</evidence>
<comment type="caution">
    <text evidence="7">The sequence shown here is derived from an EMBL/GenBank/DDBJ whole genome shotgun (WGS) entry which is preliminary data.</text>
</comment>
<evidence type="ECO:0000256" key="4">
    <source>
        <dbReference type="ARBA" id="ARBA00022969"/>
    </source>
</evidence>
<evidence type="ECO:0000256" key="3">
    <source>
        <dbReference type="ARBA" id="ARBA00022618"/>
    </source>
</evidence>
<organism evidence="7 8">
    <name type="scientific">Kitasatospora gansuensis</name>
    <dbReference type="NCBI Taxonomy" id="258050"/>
    <lineage>
        <taxon>Bacteria</taxon>
        <taxon>Bacillati</taxon>
        <taxon>Actinomycetota</taxon>
        <taxon>Actinomycetes</taxon>
        <taxon>Kitasatosporales</taxon>
        <taxon>Streptomycetaceae</taxon>
        <taxon>Kitasatospora</taxon>
    </lineage>
</organism>
<dbReference type="Gene3D" id="2.30.31.20">
    <property type="entry name" value="Sporulation-specific cell division protein SsgB"/>
    <property type="match status" value="1"/>
</dbReference>
<keyword evidence="5" id="KW-0717">Septation</keyword>
<proteinExistence type="inferred from homology"/>
<evidence type="ECO:0000313" key="7">
    <source>
        <dbReference type="EMBL" id="MBB4947931.1"/>
    </source>
</evidence>
<dbReference type="Pfam" id="PF04686">
    <property type="entry name" value="SsgA"/>
    <property type="match status" value="1"/>
</dbReference>
<sequence>MHSTVQGHVVMNLVVSQELSFRLVVDLDYDPVDPFAVRCTFHLPGDEPVTWVFARELLLDGISRPTGEGDVHIHPVGEELSEVCIVLHSPDGDALLSASAPPLIAFLARTDRLVPMGQELTGRELDEQLADILSRGCENLG</sequence>
<evidence type="ECO:0000256" key="5">
    <source>
        <dbReference type="ARBA" id="ARBA00023210"/>
    </source>
</evidence>
<dbReference type="RefSeq" id="WP_184916643.1">
    <property type="nucleotide sequence ID" value="NZ_JACHJR010000001.1"/>
</dbReference>
<accession>A0A7W7SCH4</accession>
<comment type="subcellular location">
    <subcellularLocation>
        <location evidence="1">Cell septum</location>
    </subcellularLocation>
</comment>
<dbReference type="Proteomes" id="UP000573327">
    <property type="component" value="Unassembled WGS sequence"/>
</dbReference>
<evidence type="ECO:0000313" key="8">
    <source>
        <dbReference type="Proteomes" id="UP000573327"/>
    </source>
</evidence>
<name>A0A7W7SCH4_9ACTN</name>
<evidence type="ECO:0008006" key="9">
    <source>
        <dbReference type="Google" id="ProtNLM"/>
    </source>
</evidence>
<dbReference type="GO" id="GO:0000917">
    <property type="term" value="P:division septum assembly"/>
    <property type="evidence" value="ECO:0007669"/>
    <property type="project" value="UniProtKB-KW"/>
</dbReference>
<evidence type="ECO:0000256" key="2">
    <source>
        <dbReference type="ARBA" id="ARBA00009323"/>
    </source>
</evidence>
<dbReference type="EMBL" id="JACHJR010000001">
    <property type="protein sequence ID" value="MBB4947931.1"/>
    <property type="molecule type" value="Genomic_DNA"/>
</dbReference>
<dbReference type="GO" id="GO:0030435">
    <property type="term" value="P:sporulation resulting in formation of a cellular spore"/>
    <property type="evidence" value="ECO:0007669"/>
    <property type="project" value="UniProtKB-KW"/>
</dbReference>
<reference evidence="7 8" key="1">
    <citation type="submission" date="2020-08" db="EMBL/GenBank/DDBJ databases">
        <title>Sequencing the genomes of 1000 actinobacteria strains.</title>
        <authorList>
            <person name="Klenk H.-P."/>
        </authorList>
    </citation>
    <scope>NUCLEOTIDE SEQUENCE [LARGE SCALE GENOMIC DNA]</scope>
    <source>
        <strain evidence="7 8">DSM 44786</strain>
    </source>
</reference>
<keyword evidence="8" id="KW-1185">Reference proteome</keyword>
<comment type="similarity">
    <text evidence="2">Belongs to the SsgA family.</text>
</comment>
<evidence type="ECO:0000256" key="6">
    <source>
        <dbReference type="ARBA" id="ARBA00023306"/>
    </source>
</evidence>
<protein>
    <recommendedName>
        <fullName evidence="9">Sporulation and cell division protein SsgA</fullName>
    </recommendedName>
</protein>
<dbReference type="InterPro" id="IPR038658">
    <property type="entry name" value="SsgB_sf"/>
</dbReference>
<dbReference type="GO" id="GO:0030428">
    <property type="term" value="C:cell septum"/>
    <property type="evidence" value="ECO:0007669"/>
    <property type="project" value="UniProtKB-SubCell"/>
</dbReference>
<keyword evidence="4" id="KW-0749">Sporulation</keyword>
<gene>
    <name evidence="7" type="ORF">F4556_003466</name>
</gene>
<dbReference type="InterPro" id="IPR006776">
    <property type="entry name" value="SsgB"/>
</dbReference>
<keyword evidence="3" id="KW-0132">Cell division</keyword>
<dbReference type="AlphaFoldDB" id="A0A7W7SCH4"/>